<sequence length="950" mass="107334">MKKAIALGLLLLLALLGCKKEEQRTLTAEYRSKKRQTEQELNASKLTADSLLVLLAESKAEGDLLKQMILYRTLGKAMRNASRYTEALNYHQTGLDVAIELGDSAEMARILNDLGTDFRRIGALGEASEYHYKALELADMHVAEGDPDWTKNQVAAFNGIGNVNLELKYYDEAEAYFVKALEGEQRLGSHLGIAINYANLGTISQRRKHYDMARSYFLLSLEQNRLANSPLGMGLCYIFLGSILEEQEQNALAEHYYQQAYQQMFDIGDKWHWLGACIPLARVSLKQKNYSGYQKYIESAEKEAKNINSLSHLVDIYKLRQDYAKETKDYQQALDYFVQSSRISDTINATRNINRMLDVRVNYERNKSEQKIEELEELNMQQQKENEAYMYSSWAAIAVLAVFLLLVGYAYREGVKNNKLLKKIDTMRSDFFAGITHEFRTPITVMLGLNDQMSRSRDLSPEDADKFRASIRRQGQQLLSLINQLLDISKLQKGVTVPDWRHGDIVMFVNLLMEPFGVIASGKEISFRFEHDVPSWEIDFVPSYVQKILSNLVSNAIKYSRSGDSVRLSLSHGRGNKLVIRVVDTGVGIISEDLDRIFEPFYRSASAESGGGSGIGLSFTRTLVENLRGTIEVQSQLGKGSTFTVTLPITNTSPRPIKPWIANPSDMPKLDGEEFCTDETEVEDSPMQDDRPTILLVEDNKDVGFVVKLLVEDAYNVVLAGNGKEGLVKAQELVPDLIITDILMPQMKGTDMCRAIKESKLLNHVPVIMISALTSEVERLEGLKSGADAYLVKPFSTDELRLRIDNILADRKLLKKHYMNLLQEDKGEGEMPLPDCNMIGQAFLKEVSDIVYEEMTNPLFSSPMLADRMHVSLSQLNRKLTAVCGMSSSIYVLHIKIRHACKLLRDTDKTILEISELTGFSEQSYFSRAFKKQMNCTPSQYRQTNPPTSS</sequence>
<dbReference type="SMART" id="SM00388">
    <property type="entry name" value="HisKA"/>
    <property type="match status" value="1"/>
</dbReference>
<evidence type="ECO:0000256" key="7">
    <source>
        <dbReference type="PROSITE-ProRule" id="PRU00169"/>
    </source>
</evidence>
<keyword evidence="8" id="KW-0175">Coiled coil</keyword>
<evidence type="ECO:0000256" key="4">
    <source>
        <dbReference type="ARBA" id="ARBA00023015"/>
    </source>
</evidence>
<dbReference type="InterPro" id="IPR019734">
    <property type="entry name" value="TPR_rpt"/>
</dbReference>
<dbReference type="Gene3D" id="1.25.40.10">
    <property type="entry name" value="Tetratricopeptide repeat domain"/>
    <property type="match status" value="2"/>
</dbReference>
<dbReference type="PRINTS" id="PR00344">
    <property type="entry name" value="BCTRLSENSOR"/>
</dbReference>
<feature type="coiled-coil region" evidence="8">
    <location>
        <begin position="365"/>
        <end position="392"/>
    </location>
</feature>
<protein>
    <recommendedName>
        <fullName evidence="2">histidine kinase</fullName>
        <ecNumber evidence="2">2.7.13.3</ecNumber>
    </recommendedName>
</protein>
<dbReference type="GO" id="GO:0000155">
    <property type="term" value="F:phosphorelay sensor kinase activity"/>
    <property type="evidence" value="ECO:0007669"/>
    <property type="project" value="InterPro"/>
</dbReference>
<reference evidence="13 14" key="1">
    <citation type="submission" date="2014-08" db="EMBL/GenBank/DDBJ databases">
        <title>Porphyromonas crevioricanis strain:COT-253_OH1447 Genome sequencing.</title>
        <authorList>
            <person name="Wallis C."/>
            <person name="Deusch O."/>
            <person name="O'Flynn C."/>
            <person name="Davis I."/>
            <person name="Jospin G."/>
            <person name="Darling A.E."/>
            <person name="Coil D.A."/>
            <person name="Alexiev A."/>
            <person name="Horsfall A."/>
            <person name="Kirkwood N."/>
            <person name="Harris S."/>
            <person name="Eisen J.A."/>
        </authorList>
    </citation>
    <scope>NUCLEOTIDE SEQUENCE [LARGE SCALE GENOMIC DNA]</scope>
    <source>
        <strain evidence="14">COT-253 OH1447</strain>
    </source>
</reference>
<evidence type="ECO:0000259" key="11">
    <source>
        <dbReference type="PROSITE" id="PS50109"/>
    </source>
</evidence>
<dbReference type="EMBL" id="JQJC01000019">
    <property type="protein sequence ID" value="KGN94325.1"/>
    <property type="molecule type" value="Genomic_DNA"/>
</dbReference>
<dbReference type="GO" id="GO:0003700">
    <property type="term" value="F:DNA-binding transcription factor activity"/>
    <property type="evidence" value="ECO:0007669"/>
    <property type="project" value="InterPro"/>
</dbReference>
<organism evidence="13 14">
    <name type="scientific">Porphyromonas crevioricanis</name>
    <dbReference type="NCBI Taxonomy" id="393921"/>
    <lineage>
        <taxon>Bacteria</taxon>
        <taxon>Pseudomonadati</taxon>
        <taxon>Bacteroidota</taxon>
        <taxon>Bacteroidia</taxon>
        <taxon>Bacteroidales</taxon>
        <taxon>Porphyromonadaceae</taxon>
        <taxon>Porphyromonas</taxon>
    </lineage>
</organism>
<evidence type="ECO:0000256" key="6">
    <source>
        <dbReference type="ARBA" id="ARBA00023163"/>
    </source>
</evidence>
<dbReference type="InterPro" id="IPR004358">
    <property type="entry name" value="Sig_transdc_His_kin-like_C"/>
</dbReference>
<feature type="domain" description="Response regulatory" evidence="12">
    <location>
        <begin position="693"/>
        <end position="808"/>
    </location>
</feature>
<evidence type="ECO:0000259" key="12">
    <source>
        <dbReference type="PROSITE" id="PS50110"/>
    </source>
</evidence>
<evidence type="ECO:0000313" key="13">
    <source>
        <dbReference type="EMBL" id="KGN94325.1"/>
    </source>
</evidence>
<evidence type="ECO:0000313" key="14">
    <source>
        <dbReference type="Proteomes" id="UP000030136"/>
    </source>
</evidence>
<dbReference type="InterPro" id="IPR005467">
    <property type="entry name" value="His_kinase_dom"/>
</dbReference>
<evidence type="ECO:0000256" key="5">
    <source>
        <dbReference type="ARBA" id="ARBA00023125"/>
    </source>
</evidence>
<dbReference type="Pfam" id="PF12833">
    <property type="entry name" value="HTH_18"/>
    <property type="match status" value="1"/>
</dbReference>
<dbReference type="PROSITE" id="PS50110">
    <property type="entry name" value="RESPONSE_REGULATORY"/>
    <property type="match status" value="1"/>
</dbReference>
<dbReference type="PROSITE" id="PS51257">
    <property type="entry name" value="PROKAR_LIPOPROTEIN"/>
    <property type="match status" value="1"/>
</dbReference>
<keyword evidence="6" id="KW-0804">Transcription</keyword>
<dbReference type="SUPFAM" id="SSF48452">
    <property type="entry name" value="TPR-like"/>
    <property type="match status" value="2"/>
</dbReference>
<dbReference type="Pfam" id="PF13424">
    <property type="entry name" value="TPR_12"/>
    <property type="match status" value="2"/>
</dbReference>
<dbReference type="Gene3D" id="3.40.50.2300">
    <property type="match status" value="1"/>
</dbReference>
<dbReference type="SUPFAM" id="SSF55874">
    <property type="entry name" value="ATPase domain of HSP90 chaperone/DNA topoisomerase II/histidine kinase"/>
    <property type="match status" value="1"/>
</dbReference>
<dbReference type="Pfam" id="PF00072">
    <property type="entry name" value="Response_reg"/>
    <property type="match status" value="1"/>
</dbReference>
<proteinExistence type="predicted"/>
<keyword evidence="3 7" id="KW-0597">Phosphoprotein</keyword>
<dbReference type="InterPro" id="IPR003594">
    <property type="entry name" value="HATPase_dom"/>
</dbReference>
<dbReference type="SUPFAM" id="SSF47384">
    <property type="entry name" value="Homodimeric domain of signal transducing histidine kinase"/>
    <property type="match status" value="1"/>
</dbReference>
<keyword evidence="9" id="KW-1133">Transmembrane helix</keyword>
<dbReference type="InterPro" id="IPR018060">
    <property type="entry name" value="HTH_AraC"/>
</dbReference>
<dbReference type="CDD" id="cd00075">
    <property type="entry name" value="HATPase"/>
    <property type="match status" value="1"/>
</dbReference>
<evidence type="ECO:0000256" key="8">
    <source>
        <dbReference type="SAM" id="Coils"/>
    </source>
</evidence>
<dbReference type="AlphaFoldDB" id="A0AB34PG86"/>
<dbReference type="InterPro" id="IPR011990">
    <property type="entry name" value="TPR-like_helical_dom_sf"/>
</dbReference>
<comment type="caution">
    <text evidence="13">The sequence shown here is derived from an EMBL/GenBank/DDBJ whole genome shotgun (WGS) entry which is preliminary data.</text>
</comment>
<comment type="catalytic activity">
    <reaction evidence="1">
        <text>ATP + protein L-histidine = ADP + protein N-phospho-L-histidine.</text>
        <dbReference type="EC" id="2.7.13.3"/>
    </reaction>
</comment>
<dbReference type="PANTHER" id="PTHR43547:SF2">
    <property type="entry name" value="HYBRID SIGNAL TRANSDUCTION HISTIDINE KINASE C"/>
    <property type="match status" value="1"/>
</dbReference>
<dbReference type="Gene3D" id="1.10.10.60">
    <property type="entry name" value="Homeodomain-like"/>
    <property type="match status" value="1"/>
</dbReference>
<dbReference type="InterPro" id="IPR003661">
    <property type="entry name" value="HisK_dim/P_dom"/>
</dbReference>
<dbReference type="SMART" id="SM00342">
    <property type="entry name" value="HTH_ARAC"/>
    <property type="match status" value="1"/>
</dbReference>
<name>A0AB34PG86_9PORP</name>
<evidence type="ECO:0000259" key="10">
    <source>
        <dbReference type="PROSITE" id="PS01124"/>
    </source>
</evidence>
<dbReference type="InterPro" id="IPR001789">
    <property type="entry name" value="Sig_transdc_resp-reg_receiver"/>
</dbReference>
<dbReference type="InterPro" id="IPR036097">
    <property type="entry name" value="HisK_dim/P_sf"/>
</dbReference>
<dbReference type="InterPro" id="IPR018062">
    <property type="entry name" value="HTH_AraC-typ_CS"/>
</dbReference>
<keyword evidence="9" id="KW-0812">Transmembrane</keyword>
<dbReference type="InterPro" id="IPR036890">
    <property type="entry name" value="HATPase_C_sf"/>
</dbReference>
<dbReference type="Gene3D" id="1.10.287.130">
    <property type="match status" value="1"/>
</dbReference>
<dbReference type="InterPro" id="IPR009057">
    <property type="entry name" value="Homeodomain-like_sf"/>
</dbReference>
<dbReference type="PROSITE" id="PS01124">
    <property type="entry name" value="HTH_ARAC_FAMILY_2"/>
    <property type="match status" value="1"/>
</dbReference>
<feature type="domain" description="Histidine kinase" evidence="11">
    <location>
        <begin position="434"/>
        <end position="651"/>
    </location>
</feature>
<dbReference type="Pfam" id="PF00512">
    <property type="entry name" value="HisKA"/>
    <property type="match status" value="1"/>
</dbReference>
<dbReference type="PROSITE" id="PS00041">
    <property type="entry name" value="HTH_ARAC_FAMILY_1"/>
    <property type="match status" value="1"/>
</dbReference>
<dbReference type="CDD" id="cd00082">
    <property type="entry name" value="HisKA"/>
    <property type="match status" value="1"/>
</dbReference>
<evidence type="ECO:0000256" key="3">
    <source>
        <dbReference type="ARBA" id="ARBA00022553"/>
    </source>
</evidence>
<evidence type="ECO:0000256" key="2">
    <source>
        <dbReference type="ARBA" id="ARBA00012438"/>
    </source>
</evidence>
<gene>
    <name evidence="13" type="ORF">HQ38_05865</name>
</gene>
<dbReference type="PROSITE" id="PS50109">
    <property type="entry name" value="HIS_KIN"/>
    <property type="match status" value="1"/>
</dbReference>
<keyword evidence="4" id="KW-0805">Transcription regulation</keyword>
<dbReference type="GO" id="GO:0043565">
    <property type="term" value="F:sequence-specific DNA binding"/>
    <property type="evidence" value="ECO:0007669"/>
    <property type="project" value="InterPro"/>
</dbReference>
<evidence type="ECO:0000256" key="1">
    <source>
        <dbReference type="ARBA" id="ARBA00000085"/>
    </source>
</evidence>
<dbReference type="Gene3D" id="3.30.565.10">
    <property type="entry name" value="Histidine kinase-like ATPase, C-terminal domain"/>
    <property type="match status" value="1"/>
</dbReference>
<dbReference type="EC" id="2.7.13.3" evidence="2"/>
<dbReference type="SMART" id="SM00448">
    <property type="entry name" value="REC"/>
    <property type="match status" value="1"/>
</dbReference>
<accession>A0AB34PG86</accession>
<dbReference type="SMART" id="SM00387">
    <property type="entry name" value="HATPase_c"/>
    <property type="match status" value="1"/>
</dbReference>
<dbReference type="SMART" id="SM00028">
    <property type="entry name" value="TPR"/>
    <property type="match status" value="6"/>
</dbReference>
<evidence type="ECO:0000256" key="9">
    <source>
        <dbReference type="SAM" id="Phobius"/>
    </source>
</evidence>
<dbReference type="Pfam" id="PF02518">
    <property type="entry name" value="HATPase_c"/>
    <property type="match status" value="1"/>
</dbReference>
<feature type="transmembrane region" description="Helical" evidence="9">
    <location>
        <begin position="388"/>
        <end position="411"/>
    </location>
</feature>
<keyword evidence="5" id="KW-0238">DNA-binding</keyword>
<dbReference type="Proteomes" id="UP000030136">
    <property type="component" value="Unassembled WGS sequence"/>
</dbReference>
<feature type="domain" description="HTH araC/xylS-type" evidence="10">
    <location>
        <begin position="845"/>
        <end position="944"/>
    </location>
</feature>
<feature type="modified residue" description="4-aspartylphosphate" evidence="7">
    <location>
        <position position="741"/>
    </location>
</feature>
<dbReference type="PANTHER" id="PTHR43547">
    <property type="entry name" value="TWO-COMPONENT HISTIDINE KINASE"/>
    <property type="match status" value="1"/>
</dbReference>
<dbReference type="CDD" id="cd17574">
    <property type="entry name" value="REC_OmpR"/>
    <property type="match status" value="1"/>
</dbReference>
<dbReference type="SUPFAM" id="SSF52172">
    <property type="entry name" value="CheY-like"/>
    <property type="match status" value="1"/>
</dbReference>
<keyword evidence="9" id="KW-0472">Membrane</keyword>
<dbReference type="InterPro" id="IPR011006">
    <property type="entry name" value="CheY-like_superfamily"/>
</dbReference>
<dbReference type="SUPFAM" id="SSF46689">
    <property type="entry name" value="Homeodomain-like"/>
    <property type="match status" value="1"/>
</dbReference>